<accession>A0A1F8F485</accession>
<sequence>MNKFNMNNKIAVGFDMDGVILDNADSKIRIAKSLGFDIKLHHTPSEIIRTILPQVVLEKLQSILYDNHEVALSTPLMRGVRTIMADLSKKNIPVFLISRRKIPKVAIKILKKHLLWPKYFNDKNSFFVMHPEDKNFQAAQLGVTHYIDDELKIINALSSVKNKFLFDQFNVFDGADNYTKINSWPEFKKHI</sequence>
<proteinExistence type="predicted"/>
<dbReference type="SUPFAM" id="SSF56784">
    <property type="entry name" value="HAD-like"/>
    <property type="match status" value="1"/>
</dbReference>
<evidence type="ECO:0000313" key="2">
    <source>
        <dbReference type="Proteomes" id="UP000178908"/>
    </source>
</evidence>
<dbReference type="Gene3D" id="3.40.50.1000">
    <property type="entry name" value="HAD superfamily/HAD-like"/>
    <property type="match status" value="1"/>
</dbReference>
<evidence type="ECO:0000313" key="1">
    <source>
        <dbReference type="EMBL" id="OGN07942.1"/>
    </source>
</evidence>
<organism evidence="1 2">
    <name type="scientific">Candidatus Yanofskybacteria bacterium RIFCSPHIGHO2_02_FULL_39_10</name>
    <dbReference type="NCBI Taxonomy" id="1802674"/>
    <lineage>
        <taxon>Bacteria</taxon>
        <taxon>Candidatus Yanofskyibacteriota</taxon>
    </lineage>
</organism>
<dbReference type="EMBL" id="MGJO01000060">
    <property type="protein sequence ID" value="OGN07942.1"/>
    <property type="molecule type" value="Genomic_DNA"/>
</dbReference>
<dbReference type="InterPro" id="IPR023214">
    <property type="entry name" value="HAD_sf"/>
</dbReference>
<protein>
    <submittedName>
        <fullName evidence="1">Uncharacterized protein</fullName>
    </submittedName>
</protein>
<gene>
    <name evidence="1" type="ORF">A3C61_02265</name>
</gene>
<name>A0A1F8F485_9BACT</name>
<dbReference type="AlphaFoldDB" id="A0A1F8F485"/>
<dbReference type="Proteomes" id="UP000178908">
    <property type="component" value="Unassembled WGS sequence"/>
</dbReference>
<dbReference type="InterPro" id="IPR036412">
    <property type="entry name" value="HAD-like_sf"/>
</dbReference>
<comment type="caution">
    <text evidence="1">The sequence shown here is derived from an EMBL/GenBank/DDBJ whole genome shotgun (WGS) entry which is preliminary data.</text>
</comment>
<reference evidence="1 2" key="1">
    <citation type="journal article" date="2016" name="Nat. Commun.">
        <title>Thousands of microbial genomes shed light on interconnected biogeochemical processes in an aquifer system.</title>
        <authorList>
            <person name="Anantharaman K."/>
            <person name="Brown C.T."/>
            <person name="Hug L.A."/>
            <person name="Sharon I."/>
            <person name="Castelle C.J."/>
            <person name="Probst A.J."/>
            <person name="Thomas B.C."/>
            <person name="Singh A."/>
            <person name="Wilkins M.J."/>
            <person name="Karaoz U."/>
            <person name="Brodie E.L."/>
            <person name="Williams K.H."/>
            <person name="Hubbard S.S."/>
            <person name="Banfield J.F."/>
        </authorList>
    </citation>
    <scope>NUCLEOTIDE SEQUENCE [LARGE SCALE GENOMIC DNA]</scope>
</reference>